<proteinExistence type="predicted"/>
<dbReference type="SUPFAM" id="SSF55729">
    <property type="entry name" value="Acyl-CoA N-acyltransferases (Nat)"/>
    <property type="match status" value="1"/>
</dbReference>
<dbReference type="InterPro" id="IPR000182">
    <property type="entry name" value="GNAT_dom"/>
</dbReference>
<evidence type="ECO:0000256" key="1">
    <source>
        <dbReference type="ARBA" id="ARBA00022679"/>
    </source>
</evidence>
<feature type="region of interest" description="Disordered" evidence="3">
    <location>
        <begin position="77"/>
        <end position="98"/>
    </location>
</feature>
<sequence length="195" mass="20507">MHPMNSAEPGAGRPAYALRAATAEDAGFVAEMTLEAFNWSPDRPAFTLEQIWADPALRKYVEGWPAPGEQGVVAVARAESRDAESGDAEDDAGSGGSPGRPVGAAWWRYFPADGPGYGFVAEDVPEVGIAVAPDWRGRGLGRALIRAIVDQARAAGIARLSLSVERANHAAALYAAEGFEVVGGDENADTMVRKV</sequence>
<reference evidence="5 6" key="1">
    <citation type="submission" date="2020-07" db="EMBL/GenBank/DDBJ databases">
        <title>Sequencing the genomes of 1000 actinobacteria strains.</title>
        <authorList>
            <person name="Klenk H.-P."/>
        </authorList>
    </citation>
    <scope>NUCLEOTIDE SEQUENCE [LARGE SCALE GENOMIC DNA]</scope>
    <source>
        <strain evidence="5 6">DSM 45117</strain>
    </source>
</reference>
<dbReference type="CDD" id="cd04301">
    <property type="entry name" value="NAT_SF"/>
    <property type="match status" value="1"/>
</dbReference>
<name>A0ABX2RXA8_9ACTN</name>
<protein>
    <submittedName>
        <fullName evidence="5">GNAT superfamily N-acetyltransferase</fullName>
    </submittedName>
</protein>
<feature type="domain" description="N-acetyltransferase" evidence="4">
    <location>
        <begin position="16"/>
        <end position="195"/>
    </location>
</feature>
<evidence type="ECO:0000256" key="2">
    <source>
        <dbReference type="ARBA" id="ARBA00023315"/>
    </source>
</evidence>
<dbReference type="Pfam" id="PF00583">
    <property type="entry name" value="Acetyltransf_1"/>
    <property type="match status" value="1"/>
</dbReference>
<dbReference type="Gene3D" id="3.40.630.30">
    <property type="match status" value="1"/>
</dbReference>
<gene>
    <name evidence="5" type="ORF">FHR37_000851</name>
</gene>
<dbReference type="Proteomes" id="UP000533017">
    <property type="component" value="Unassembled WGS sequence"/>
</dbReference>
<organism evidence="5 6">
    <name type="scientific">Actinopolymorpha cephalotaxi</name>
    <dbReference type="NCBI Taxonomy" id="504797"/>
    <lineage>
        <taxon>Bacteria</taxon>
        <taxon>Bacillati</taxon>
        <taxon>Actinomycetota</taxon>
        <taxon>Actinomycetes</taxon>
        <taxon>Propionibacteriales</taxon>
        <taxon>Actinopolymorphaceae</taxon>
        <taxon>Actinopolymorpha</taxon>
    </lineage>
</organism>
<dbReference type="PROSITE" id="PS51186">
    <property type="entry name" value="GNAT"/>
    <property type="match status" value="1"/>
</dbReference>
<evidence type="ECO:0000313" key="6">
    <source>
        <dbReference type="Proteomes" id="UP000533017"/>
    </source>
</evidence>
<keyword evidence="6" id="KW-1185">Reference proteome</keyword>
<dbReference type="InterPro" id="IPR016181">
    <property type="entry name" value="Acyl_CoA_acyltransferase"/>
</dbReference>
<comment type="caution">
    <text evidence="5">The sequence shown here is derived from an EMBL/GenBank/DDBJ whole genome shotgun (WGS) entry which is preliminary data.</text>
</comment>
<evidence type="ECO:0000313" key="5">
    <source>
        <dbReference type="EMBL" id="NYH82000.1"/>
    </source>
</evidence>
<accession>A0ABX2RXA8</accession>
<evidence type="ECO:0000259" key="4">
    <source>
        <dbReference type="PROSITE" id="PS51186"/>
    </source>
</evidence>
<dbReference type="PANTHER" id="PTHR43877">
    <property type="entry name" value="AMINOALKYLPHOSPHONATE N-ACETYLTRANSFERASE-RELATED-RELATED"/>
    <property type="match status" value="1"/>
</dbReference>
<evidence type="ECO:0000256" key="3">
    <source>
        <dbReference type="SAM" id="MobiDB-lite"/>
    </source>
</evidence>
<keyword evidence="1" id="KW-0808">Transferase</keyword>
<dbReference type="EMBL" id="JACBZA010000001">
    <property type="protein sequence ID" value="NYH82000.1"/>
    <property type="molecule type" value="Genomic_DNA"/>
</dbReference>
<keyword evidence="2" id="KW-0012">Acyltransferase</keyword>
<dbReference type="InterPro" id="IPR050832">
    <property type="entry name" value="Bact_Acetyltransf"/>
</dbReference>
<dbReference type="PANTHER" id="PTHR43877:SF2">
    <property type="entry name" value="AMINOALKYLPHOSPHONATE N-ACETYLTRANSFERASE-RELATED"/>
    <property type="match status" value="1"/>
</dbReference>